<name>A0A1S1QZR5_9ACTN</name>
<dbReference type="AlphaFoldDB" id="A0A1S1QZR5"/>
<sequence length="298" mass="31278">MSPEAALSPEAAPRRSFVGDAALTELIVSERRCLMTAPLTDAVRSPGGSVSPGMILTIFDVGASHPTMITCRPDWTATQDISLHGADPITEGPIVVDNQLVRVGKKVAIASAAVYDGHGVDDIEKLQWLIDQAGPSAAPAGLTRAGAGLISFARLPRAAAAGMDDYDPGKWIGQVRHTGVPEPVEGSLHERLGLRLLEPRIGQFDLDLTPSVTNSIGTIFGGALAVMIEAAAEAMRPGLAATDLQIHFLSQVRTGPARTTGTVLRDAGDHSVVTVQVTDAGHDNQILALATVTLRRRQ</sequence>
<evidence type="ECO:0000313" key="3">
    <source>
        <dbReference type="Proteomes" id="UP000179627"/>
    </source>
</evidence>
<proteinExistence type="predicted"/>
<feature type="domain" description="Acyl-CoA thioesterase-like N-terminal HotDog" evidence="1">
    <location>
        <begin position="210"/>
        <end position="293"/>
    </location>
</feature>
<dbReference type="OrthoDB" id="4457486at2"/>
<protein>
    <recommendedName>
        <fullName evidence="1">Acyl-CoA thioesterase-like N-terminal HotDog domain-containing protein</fullName>
    </recommendedName>
</protein>
<dbReference type="SUPFAM" id="SSF54637">
    <property type="entry name" value="Thioesterase/thiol ester dehydrase-isomerase"/>
    <property type="match status" value="2"/>
</dbReference>
<dbReference type="Pfam" id="PF13622">
    <property type="entry name" value="4HBT_3"/>
    <property type="match status" value="1"/>
</dbReference>
<dbReference type="Proteomes" id="UP000179627">
    <property type="component" value="Unassembled WGS sequence"/>
</dbReference>
<dbReference type="InterPro" id="IPR029069">
    <property type="entry name" value="HotDog_dom_sf"/>
</dbReference>
<organism evidence="2 3">
    <name type="scientific">Parafrankia colletiae</name>
    <dbReference type="NCBI Taxonomy" id="573497"/>
    <lineage>
        <taxon>Bacteria</taxon>
        <taxon>Bacillati</taxon>
        <taxon>Actinomycetota</taxon>
        <taxon>Actinomycetes</taxon>
        <taxon>Frankiales</taxon>
        <taxon>Frankiaceae</taxon>
        <taxon>Parafrankia</taxon>
    </lineage>
</organism>
<dbReference type="Gene3D" id="3.10.129.10">
    <property type="entry name" value="Hotdog Thioesterase"/>
    <property type="match status" value="2"/>
</dbReference>
<evidence type="ECO:0000313" key="2">
    <source>
        <dbReference type="EMBL" id="OHV38961.1"/>
    </source>
</evidence>
<keyword evidence="3" id="KW-1185">Reference proteome</keyword>
<gene>
    <name evidence="2" type="ORF">CC117_02590</name>
</gene>
<evidence type="ECO:0000259" key="1">
    <source>
        <dbReference type="Pfam" id="PF13622"/>
    </source>
</evidence>
<reference evidence="3" key="1">
    <citation type="submission" date="2016-07" db="EMBL/GenBank/DDBJ databases">
        <title>Sequence Frankia sp. strain CcI1.17.</title>
        <authorList>
            <person name="Ghodhbane-Gtari F."/>
            <person name="Swanson E."/>
            <person name="Gueddou A."/>
            <person name="Morris K."/>
            <person name="Hezbri K."/>
            <person name="Ktari A."/>
            <person name="Nouioui I."/>
            <person name="Abebe-Akele F."/>
            <person name="Simpson S."/>
            <person name="Thomas K."/>
            <person name="Gtari M."/>
            <person name="Tisa L.S."/>
            <person name="Hurst S."/>
        </authorList>
    </citation>
    <scope>NUCLEOTIDE SEQUENCE [LARGE SCALE GENOMIC DNA]</scope>
    <source>
        <strain evidence="3">Cc1.17</strain>
    </source>
</reference>
<accession>A0A1S1QZR5</accession>
<comment type="caution">
    <text evidence="2">The sequence shown here is derived from an EMBL/GenBank/DDBJ whole genome shotgun (WGS) entry which is preliminary data.</text>
</comment>
<dbReference type="EMBL" id="MBLM01000108">
    <property type="protein sequence ID" value="OHV38961.1"/>
    <property type="molecule type" value="Genomic_DNA"/>
</dbReference>
<dbReference type="InterPro" id="IPR049449">
    <property type="entry name" value="TesB_ACOT8-like_N"/>
</dbReference>
<dbReference type="CDD" id="cd03443">
    <property type="entry name" value="PaaI_thioesterase"/>
    <property type="match status" value="1"/>
</dbReference>